<reference evidence="8" key="1">
    <citation type="submission" date="2014-11" db="EMBL/GenBank/DDBJ databases">
        <authorList>
            <person name="Otto D Thomas"/>
            <person name="Naeem Raeece"/>
        </authorList>
    </citation>
    <scope>NUCLEOTIDE SEQUENCE</scope>
</reference>
<feature type="domain" description="SET" evidence="7">
    <location>
        <begin position="88"/>
        <end position="323"/>
    </location>
</feature>
<dbReference type="InterPro" id="IPR015353">
    <property type="entry name" value="Rubisco_LSMT_subst-bd"/>
</dbReference>
<dbReference type="EMBL" id="CDMZ01000295">
    <property type="protein sequence ID" value="CEM11184.1"/>
    <property type="molecule type" value="Genomic_DNA"/>
</dbReference>
<dbReference type="AlphaFoldDB" id="A0A0G4FDZ7"/>
<dbReference type="GO" id="GO:0032259">
    <property type="term" value="P:methylation"/>
    <property type="evidence" value="ECO:0007669"/>
    <property type="project" value="UniProtKB-KW"/>
</dbReference>
<dbReference type="InterPro" id="IPR036464">
    <property type="entry name" value="Rubisco_LSMT_subst-bd_sf"/>
</dbReference>
<dbReference type="SUPFAM" id="SSF82199">
    <property type="entry name" value="SET domain"/>
    <property type="match status" value="1"/>
</dbReference>
<gene>
    <name evidence="8" type="ORF">Cvel_16461</name>
</gene>
<organism evidence="8">
    <name type="scientific">Chromera velia CCMP2878</name>
    <dbReference type="NCBI Taxonomy" id="1169474"/>
    <lineage>
        <taxon>Eukaryota</taxon>
        <taxon>Sar</taxon>
        <taxon>Alveolata</taxon>
        <taxon>Colpodellida</taxon>
        <taxon>Chromeraceae</taxon>
        <taxon>Chromera</taxon>
    </lineage>
</organism>
<proteinExistence type="predicted"/>
<evidence type="ECO:0000256" key="3">
    <source>
        <dbReference type="ARBA" id="ARBA00022691"/>
    </source>
</evidence>
<evidence type="ECO:0000259" key="7">
    <source>
        <dbReference type="PROSITE" id="PS50280"/>
    </source>
</evidence>
<evidence type="ECO:0000256" key="1">
    <source>
        <dbReference type="ARBA" id="ARBA00022603"/>
    </source>
</evidence>
<dbReference type="InterPro" id="IPR046341">
    <property type="entry name" value="SET_dom_sf"/>
</dbReference>
<keyword evidence="2" id="KW-0808">Transferase</keyword>
<dbReference type="InterPro" id="IPR001214">
    <property type="entry name" value="SET_dom"/>
</dbReference>
<dbReference type="PROSITE" id="PS50280">
    <property type="entry name" value="SET"/>
    <property type="match status" value="1"/>
</dbReference>
<evidence type="ECO:0000256" key="2">
    <source>
        <dbReference type="ARBA" id="ARBA00022679"/>
    </source>
</evidence>
<feature type="region of interest" description="Disordered" evidence="5">
    <location>
        <begin position="679"/>
        <end position="747"/>
    </location>
</feature>
<feature type="compositionally biased region" description="Basic and acidic residues" evidence="5">
    <location>
        <begin position="451"/>
        <end position="460"/>
    </location>
</feature>
<dbReference type="Pfam" id="PF09273">
    <property type="entry name" value="Rubis-subs-bind"/>
    <property type="match status" value="1"/>
</dbReference>
<dbReference type="GO" id="GO:0016279">
    <property type="term" value="F:protein-lysine N-methyltransferase activity"/>
    <property type="evidence" value="ECO:0007669"/>
    <property type="project" value="TreeGrafter"/>
</dbReference>
<feature type="coiled-coil region" evidence="4">
    <location>
        <begin position="762"/>
        <end position="811"/>
    </location>
</feature>
<keyword evidence="4" id="KW-0175">Coiled coil</keyword>
<accession>A0A0G4FDZ7</accession>
<feature type="signal peptide" evidence="6">
    <location>
        <begin position="1"/>
        <end position="22"/>
    </location>
</feature>
<evidence type="ECO:0000256" key="5">
    <source>
        <dbReference type="SAM" id="MobiDB-lite"/>
    </source>
</evidence>
<keyword evidence="1" id="KW-0489">Methyltransferase</keyword>
<dbReference type="SUPFAM" id="SSF81822">
    <property type="entry name" value="RuBisCo LSMT C-terminal, substrate-binding domain"/>
    <property type="match status" value="1"/>
</dbReference>
<dbReference type="VEuPathDB" id="CryptoDB:Cvel_16461"/>
<dbReference type="Gene3D" id="3.90.1410.10">
    <property type="entry name" value="set domain protein methyltransferase, domain 1"/>
    <property type="match status" value="1"/>
</dbReference>
<dbReference type="CDD" id="cd10527">
    <property type="entry name" value="SET_LSMT"/>
    <property type="match status" value="1"/>
</dbReference>
<name>A0A0G4FDZ7_9ALVE</name>
<dbReference type="PANTHER" id="PTHR13271">
    <property type="entry name" value="UNCHARACTERIZED PUTATIVE METHYLTRANSFERASE"/>
    <property type="match status" value="1"/>
</dbReference>
<keyword evidence="3" id="KW-0949">S-adenosyl-L-methionine</keyword>
<dbReference type="PANTHER" id="PTHR13271:SF123">
    <property type="entry name" value="RIBULOSE-1,5-BISPHOSPHATE CARBOXYLASE_OXYGENASE SMALL SUBUNIT N-METHYLTRANSFERASE I-RELATED"/>
    <property type="match status" value="1"/>
</dbReference>
<evidence type="ECO:0000256" key="6">
    <source>
        <dbReference type="SAM" id="SignalP"/>
    </source>
</evidence>
<sequence length="818" mass="92198">MRRLFGSLGTLSALSLLSPGEAFRVISLPQTLSGRSPFQRESAKAGSRLHLQKGVETSTESGTVDSRAEKIAAFEDWLIDRGFDYDECGAALGTDSRGGIGLFATKNFKTDEPVLKMPEKFCLGIEEARKLPNVGSVLKNTELENNQQMLLALLLVYHKQLGKESPYFPWLELMPSLEEMNLPFVWSEEERKELQSSTTKNIDGFIDGWNEILDVVTSWGVVDLLNDEKDIPIDAEAPTPKLFCTREEWYWAVSVILSRSTYLDGSLRLCPLMDFCNHSPEAVGEIELVSTKGFMNLISFEDAVQVKAQGKLYPGEEVLCNYGKFRNAADYLMFYGFVPPKTFEMCEFVADIDEDDRFIADKEGVMEDEGQSMTQAFDVYGTKSRNMDPALIQFLRFRVLGGKDAFLLEPVFFSKVWTFMRQPVTPRNEAAMLEYLQLRLDQNLREIEETERQIQKTEEKAGEEEEAGSKGAAGGGEKAIEGAAGLSEEVDEGGDLLTQFRAKASNVPKARVFKIGNRKVVEDETSVPLVVNPSLRSDRAKMMGIVRAQEKIVLRNALEWCHNHANMLANFEYYHERRLRSLGLAQDPVGQGSAVDHYPDEDFRVRSPEALRNAWEEEREAKKAEEERRKEREQMAAYLSPLSEAYKKPQPGQAPVLVDQDKAREQLRAERELKRQQENFEKSMEGADWPSFDSPLTDDFPPKPENRRPRRPVSPEGTQRAAAQASLDVDAPQFEPTRPTVASMEKQMGKEALKRAFGIDSFEELDAQRKVIKEAKEEAAREEMRERAAAAAAAEEAAAEEKAKIKVTMRQPDEASVL</sequence>
<feature type="region of interest" description="Disordered" evidence="5">
    <location>
        <begin position="451"/>
        <end position="477"/>
    </location>
</feature>
<feature type="chain" id="PRO_5005188677" description="SET domain-containing protein" evidence="6">
    <location>
        <begin position="23"/>
        <end position="818"/>
    </location>
</feature>
<keyword evidence="6" id="KW-0732">Signal</keyword>
<evidence type="ECO:0000313" key="8">
    <source>
        <dbReference type="EMBL" id="CEM11184.1"/>
    </source>
</evidence>
<dbReference type="InterPro" id="IPR050600">
    <property type="entry name" value="SETD3_SETD6_MTase"/>
</dbReference>
<feature type="coiled-coil region" evidence="4">
    <location>
        <begin position="612"/>
        <end position="677"/>
    </location>
</feature>
<dbReference type="Pfam" id="PF00856">
    <property type="entry name" value="SET"/>
    <property type="match status" value="1"/>
</dbReference>
<dbReference type="Gene3D" id="3.90.1420.10">
    <property type="entry name" value="Rubisco LSMT, substrate-binding domain"/>
    <property type="match status" value="1"/>
</dbReference>
<protein>
    <recommendedName>
        <fullName evidence="7">SET domain-containing protein</fullName>
    </recommendedName>
</protein>
<evidence type="ECO:0000256" key="4">
    <source>
        <dbReference type="SAM" id="Coils"/>
    </source>
</evidence>